<gene>
    <name evidence="2" type="ORF">WDJ61_18925</name>
</gene>
<accession>A0ABZ2NBD9</accession>
<dbReference type="SUPFAM" id="SSF143120">
    <property type="entry name" value="YefM-like"/>
    <property type="match status" value="1"/>
</dbReference>
<dbReference type="InterPro" id="IPR036165">
    <property type="entry name" value="YefM-like_sf"/>
</dbReference>
<protein>
    <recommendedName>
        <fullName evidence="4">Type II toxin-antitoxin system Phd/YefM family antitoxin</fullName>
    </recommendedName>
</protein>
<comment type="similarity">
    <text evidence="1">Belongs to the phD/YefM antitoxin family.</text>
</comment>
<geneLocation type="plasmid" evidence="2 3">
    <name>unnamed2</name>
</geneLocation>
<dbReference type="Proteomes" id="UP001387364">
    <property type="component" value="Plasmid unnamed2"/>
</dbReference>
<evidence type="ECO:0000313" key="3">
    <source>
        <dbReference type="Proteomes" id="UP001387364"/>
    </source>
</evidence>
<evidence type="ECO:0000256" key="1">
    <source>
        <dbReference type="ARBA" id="ARBA00009981"/>
    </source>
</evidence>
<dbReference type="RefSeq" id="WP_338754940.1">
    <property type="nucleotide sequence ID" value="NZ_CP147406.1"/>
</dbReference>
<sequence length="99" mass="11487">MGAKLMEKPTFNADQLVSASTAAKTFGSIRKKAKVLPQFITDNGEVDTVVLEYKYYEEMYTRLKELEEKEEERVLQQRIERLEDNPSAAVSWRAVRRSE</sequence>
<keyword evidence="2" id="KW-0614">Plasmid</keyword>
<name>A0ABZ2NBD9_9BACI</name>
<evidence type="ECO:0008006" key="4">
    <source>
        <dbReference type="Google" id="ProtNLM"/>
    </source>
</evidence>
<evidence type="ECO:0000313" key="2">
    <source>
        <dbReference type="EMBL" id="WXB95051.1"/>
    </source>
</evidence>
<dbReference type="EMBL" id="CP147406">
    <property type="protein sequence ID" value="WXB95051.1"/>
    <property type="molecule type" value="Genomic_DNA"/>
</dbReference>
<proteinExistence type="inferred from homology"/>
<reference evidence="2 3" key="1">
    <citation type="submission" date="2024-02" db="EMBL/GenBank/DDBJ databases">
        <title>Seven novel Bacillus-like species.</title>
        <authorList>
            <person name="Liu G."/>
        </authorList>
    </citation>
    <scope>NUCLEOTIDE SEQUENCE [LARGE SCALE GENOMIC DNA]</scope>
    <source>
        <strain evidence="2 3">FJAT-52991</strain>
        <plasmid evidence="2 3">unnamed2</plasmid>
    </source>
</reference>
<organism evidence="2 3">
    <name type="scientific">Bacillus kandeliae</name>
    <dbReference type="NCBI Taxonomy" id="3129297"/>
    <lineage>
        <taxon>Bacteria</taxon>
        <taxon>Bacillati</taxon>
        <taxon>Bacillota</taxon>
        <taxon>Bacilli</taxon>
        <taxon>Bacillales</taxon>
        <taxon>Bacillaceae</taxon>
        <taxon>Bacillus</taxon>
    </lineage>
</organism>
<keyword evidence="3" id="KW-1185">Reference proteome</keyword>